<comment type="catalytic activity">
    <reaction evidence="16">
        <text>tRNA(Phe) + L-phenylalanine + ATP = L-phenylalanyl-tRNA(Phe) + AMP + diphosphate + H(+)</text>
        <dbReference type="Rhea" id="RHEA:19413"/>
        <dbReference type="Rhea" id="RHEA-COMP:9668"/>
        <dbReference type="Rhea" id="RHEA-COMP:9699"/>
        <dbReference type="ChEBI" id="CHEBI:15378"/>
        <dbReference type="ChEBI" id="CHEBI:30616"/>
        <dbReference type="ChEBI" id="CHEBI:33019"/>
        <dbReference type="ChEBI" id="CHEBI:58095"/>
        <dbReference type="ChEBI" id="CHEBI:78442"/>
        <dbReference type="ChEBI" id="CHEBI:78531"/>
        <dbReference type="ChEBI" id="CHEBI:456215"/>
        <dbReference type="EC" id="6.1.1.20"/>
    </reaction>
</comment>
<evidence type="ECO:0000256" key="7">
    <source>
        <dbReference type="ARBA" id="ARBA00022490"/>
    </source>
</evidence>
<dbReference type="InterPro" id="IPR009061">
    <property type="entry name" value="DNA-bd_dom_put_sf"/>
</dbReference>
<dbReference type="GO" id="GO:0000287">
    <property type="term" value="F:magnesium ion binding"/>
    <property type="evidence" value="ECO:0007669"/>
    <property type="project" value="InterPro"/>
</dbReference>
<dbReference type="SUPFAM" id="SSF55681">
    <property type="entry name" value="Class II aaRS and biotin synthetases"/>
    <property type="match status" value="1"/>
</dbReference>
<evidence type="ECO:0000256" key="9">
    <source>
        <dbReference type="ARBA" id="ARBA00022723"/>
    </source>
</evidence>
<feature type="domain" description="B5" evidence="17">
    <location>
        <begin position="303"/>
        <end position="380"/>
    </location>
</feature>
<dbReference type="Pfam" id="PF03484">
    <property type="entry name" value="B5"/>
    <property type="match status" value="1"/>
</dbReference>
<organism evidence="18 19">
    <name type="scientific">Varroa destructor</name>
    <name type="common">Honeybee mite</name>
    <dbReference type="NCBI Taxonomy" id="109461"/>
    <lineage>
        <taxon>Eukaryota</taxon>
        <taxon>Metazoa</taxon>
        <taxon>Ecdysozoa</taxon>
        <taxon>Arthropoda</taxon>
        <taxon>Chelicerata</taxon>
        <taxon>Arachnida</taxon>
        <taxon>Acari</taxon>
        <taxon>Parasitiformes</taxon>
        <taxon>Mesostigmata</taxon>
        <taxon>Gamasina</taxon>
        <taxon>Dermanyssoidea</taxon>
        <taxon>Varroidae</taxon>
        <taxon>Varroa</taxon>
    </lineage>
</organism>
<dbReference type="FunCoup" id="A0A7M7K3V8">
    <property type="interactions" value="1946"/>
</dbReference>
<dbReference type="SUPFAM" id="SSF56037">
    <property type="entry name" value="PheT/TilS domain"/>
    <property type="match status" value="1"/>
</dbReference>
<evidence type="ECO:0000256" key="14">
    <source>
        <dbReference type="ARBA" id="ARBA00023146"/>
    </source>
</evidence>
<evidence type="ECO:0000313" key="19">
    <source>
        <dbReference type="Proteomes" id="UP000594260"/>
    </source>
</evidence>
<dbReference type="CTD" id="42888"/>
<dbReference type="OrthoDB" id="1698572at2759"/>
<dbReference type="PANTHER" id="PTHR10947">
    <property type="entry name" value="PHENYLALANYL-TRNA SYNTHETASE BETA CHAIN AND LEUCINE-RICH REPEAT-CONTAINING PROTEIN 47"/>
    <property type="match status" value="1"/>
</dbReference>
<dbReference type="FunFam" id="3.50.40.10:FF:000002">
    <property type="entry name" value="phenylalanine--tRNA ligase beta subunit"/>
    <property type="match status" value="1"/>
</dbReference>
<keyword evidence="13" id="KW-0648">Protein biosynthesis</keyword>
<keyword evidence="11" id="KW-0067">ATP-binding</keyword>
<keyword evidence="7" id="KW-0963">Cytoplasm</keyword>
<keyword evidence="12" id="KW-0460">Magnesium</keyword>
<evidence type="ECO:0000256" key="6">
    <source>
        <dbReference type="ARBA" id="ARBA00017032"/>
    </source>
</evidence>
<comment type="subcellular location">
    <subcellularLocation>
        <location evidence="2">Cytoplasm</location>
    </subcellularLocation>
</comment>
<protein>
    <recommendedName>
        <fullName evidence="6">Phenylalanine--tRNA ligase beta subunit</fullName>
        <ecNumber evidence="5">6.1.1.20</ecNumber>
    </recommendedName>
    <alternativeName>
        <fullName evidence="15">Phenylalanyl-tRNA synthetase beta subunit</fullName>
    </alternativeName>
</protein>
<dbReference type="GO" id="GO:0005524">
    <property type="term" value="F:ATP binding"/>
    <property type="evidence" value="ECO:0007669"/>
    <property type="project" value="UniProtKB-KW"/>
</dbReference>
<evidence type="ECO:0000256" key="8">
    <source>
        <dbReference type="ARBA" id="ARBA00022598"/>
    </source>
</evidence>
<dbReference type="EnsemblMetazoa" id="XM_022805551">
    <property type="protein sequence ID" value="XP_022661286"/>
    <property type="gene ID" value="LOC111250381"/>
</dbReference>
<dbReference type="Proteomes" id="UP000594260">
    <property type="component" value="Unplaced"/>
</dbReference>
<name>A0A7M7K3V8_VARDE</name>
<sequence>MPTVGVNAELLFTALGRRYSEKEFADLCFDYGLELDEVTSAKRLLAKERGEAAAGDVDVSDDTIYKIDVPANRYDLLCLEGLVRSLLIFQGKICIPRYELITLAAPLDVVITENTKLIRPFFIGAVLRNITFTKGVYDSFIDLQDKLHHNIGRKRQLVSIGTHDLDTIQAPLRYDALPPNQIKFIPLNQTKEYTGDQLLDLYSKDSHLRFYLPIIQDSPVFPVVMDANGVVCSMPPIINSQHTKITLNTKNVFIDITALDEHKASIVLDTLVTMFSEYCDDQYKIEQVNCIRPDGSSSLYPKLPYRELLLCPQRVNRMLGTKLETKQIADLLSTMSLQTKVTKKKGNLRVTIPPTRHDIIHPVDLIEDVGIAYGYNNIERRMPPTSTIAGQLPVNKLSDQLRENLAQSGYTEALTFSLCARDDISVKILHPVGCTEAVHVSNPKTYEFQVVRTQLLPGLLKTLNCNKKLPLPLRLFEISDVVKKSTEADVGAKNQRNLCAVNYGKTSGFELIHGLLDRIMCLLSVPHVSQQTKRKMIYEIKPANDSMFLPGRCAQVFVNGESVGFLGVLHPIVLANFDLALPVAALEISIETFV</sequence>
<dbReference type="InterPro" id="IPR005146">
    <property type="entry name" value="B3/B4_tRNA-bd"/>
</dbReference>
<keyword evidence="9" id="KW-0479">Metal-binding</keyword>
<dbReference type="InterPro" id="IPR040659">
    <property type="entry name" value="PhetRS_B1"/>
</dbReference>
<keyword evidence="19" id="KW-1185">Reference proteome</keyword>
<dbReference type="InterPro" id="IPR020825">
    <property type="entry name" value="Phe-tRNA_synthase-like_B3/B4"/>
</dbReference>
<dbReference type="OMA" id="FPGRCAN"/>
<dbReference type="EC" id="6.1.1.20" evidence="5"/>
<dbReference type="NCBIfam" id="TIGR00471">
    <property type="entry name" value="pheT_arch"/>
    <property type="match status" value="1"/>
</dbReference>
<dbReference type="CDD" id="cd00769">
    <property type="entry name" value="PheRS_beta_core"/>
    <property type="match status" value="1"/>
</dbReference>
<comment type="cofactor">
    <cofactor evidence="1">
        <name>Mg(2+)</name>
        <dbReference type="ChEBI" id="CHEBI:18420"/>
    </cofactor>
</comment>
<dbReference type="InterPro" id="IPR005147">
    <property type="entry name" value="tRNA_synthase_B5-dom"/>
</dbReference>
<dbReference type="Gene3D" id="3.30.56.10">
    <property type="match status" value="2"/>
</dbReference>
<evidence type="ECO:0000259" key="17">
    <source>
        <dbReference type="PROSITE" id="PS51483"/>
    </source>
</evidence>
<dbReference type="InterPro" id="IPR041616">
    <property type="entry name" value="PheRS_beta_core"/>
</dbReference>
<evidence type="ECO:0000256" key="12">
    <source>
        <dbReference type="ARBA" id="ARBA00022842"/>
    </source>
</evidence>
<dbReference type="Pfam" id="PF17759">
    <property type="entry name" value="tRNA_synthFbeta"/>
    <property type="match status" value="1"/>
</dbReference>
<evidence type="ECO:0000256" key="16">
    <source>
        <dbReference type="ARBA" id="ARBA00049255"/>
    </source>
</evidence>
<dbReference type="GO" id="GO:0009328">
    <property type="term" value="C:phenylalanine-tRNA ligase complex"/>
    <property type="evidence" value="ECO:0007669"/>
    <property type="project" value="TreeGrafter"/>
</dbReference>
<comment type="similarity">
    <text evidence="3">Belongs to the phenylalanyl-tRNA synthetase beta subunit family. Type 2 subfamily.</text>
</comment>
<dbReference type="GO" id="GO:0006432">
    <property type="term" value="P:phenylalanyl-tRNA aminoacylation"/>
    <property type="evidence" value="ECO:0007669"/>
    <property type="project" value="InterPro"/>
</dbReference>
<dbReference type="Pfam" id="PF03483">
    <property type="entry name" value="B3_4"/>
    <property type="match status" value="1"/>
</dbReference>
<dbReference type="Pfam" id="PF18262">
    <property type="entry name" value="PhetRS_B1"/>
    <property type="match status" value="1"/>
</dbReference>
<dbReference type="InParanoid" id="A0A7M7K3V8"/>
<dbReference type="InterPro" id="IPR004531">
    <property type="entry name" value="Phe-tRNA-synth_IIc_bsu_arc_euk"/>
</dbReference>
<evidence type="ECO:0000256" key="3">
    <source>
        <dbReference type="ARBA" id="ARBA00007438"/>
    </source>
</evidence>
<evidence type="ECO:0000256" key="10">
    <source>
        <dbReference type="ARBA" id="ARBA00022741"/>
    </source>
</evidence>
<dbReference type="GeneID" id="111250381"/>
<keyword evidence="8" id="KW-0436">Ligase</keyword>
<evidence type="ECO:0000256" key="1">
    <source>
        <dbReference type="ARBA" id="ARBA00001946"/>
    </source>
</evidence>
<dbReference type="InterPro" id="IPR045864">
    <property type="entry name" value="aa-tRNA-synth_II/BPL/LPL"/>
</dbReference>
<comment type="subunit">
    <text evidence="4">Tetramer of two alpha and two beta subunits.</text>
</comment>
<evidence type="ECO:0000256" key="13">
    <source>
        <dbReference type="ARBA" id="ARBA00022917"/>
    </source>
</evidence>
<reference evidence="18" key="1">
    <citation type="submission" date="2021-01" db="UniProtKB">
        <authorList>
            <consortium name="EnsemblMetazoa"/>
        </authorList>
    </citation>
    <scope>IDENTIFICATION</scope>
</reference>
<evidence type="ECO:0000256" key="5">
    <source>
        <dbReference type="ARBA" id="ARBA00012814"/>
    </source>
</evidence>
<dbReference type="RefSeq" id="XP_022661286.1">
    <property type="nucleotide sequence ID" value="XM_022805551.1"/>
</dbReference>
<dbReference type="SMART" id="SM00873">
    <property type="entry name" value="B3_4"/>
    <property type="match status" value="1"/>
</dbReference>
<evidence type="ECO:0000256" key="15">
    <source>
        <dbReference type="ARBA" id="ARBA00033189"/>
    </source>
</evidence>
<accession>A0A7M7K3V8</accession>
<evidence type="ECO:0000256" key="2">
    <source>
        <dbReference type="ARBA" id="ARBA00004496"/>
    </source>
</evidence>
<dbReference type="AlphaFoldDB" id="A0A7M7K3V8"/>
<dbReference type="GO" id="GO:0004826">
    <property type="term" value="F:phenylalanine-tRNA ligase activity"/>
    <property type="evidence" value="ECO:0007669"/>
    <property type="project" value="UniProtKB-EC"/>
</dbReference>
<dbReference type="PANTHER" id="PTHR10947:SF0">
    <property type="entry name" value="PHENYLALANINE--TRNA LIGASE BETA SUBUNIT"/>
    <property type="match status" value="1"/>
</dbReference>
<dbReference type="InterPro" id="IPR045060">
    <property type="entry name" value="Phe-tRNA-ligase_IIc_bsu"/>
</dbReference>
<dbReference type="SMART" id="SM00874">
    <property type="entry name" value="B5"/>
    <property type="match status" value="1"/>
</dbReference>
<dbReference type="Gene3D" id="3.30.930.10">
    <property type="entry name" value="Bira Bifunctional Protein, Domain 2"/>
    <property type="match status" value="1"/>
</dbReference>
<dbReference type="PROSITE" id="PS51483">
    <property type="entry name" value="B5"/>
    <property type="match status" value="1"/>
</dbReference>
<evidence type="ECO:0000313" key="18">
    <source>
        <dbReference type="EnsemblMetazoa" id="XP_022661286"/>
    </source>
</evidence>
<proteinExistence type="inferred from homology"/>
<keyword evidence="14" id="KW-0030">Aminoacyl-tRNA synthetase</keyword>
<evidence type="ECO:0000256" key="4">
    <source>
        <dbReference type="ARBA" id="ARBA00011209"/>
    </source>
</evidence>
<dbReference type="SUPFAM" id="SSF46955">
    <property type="entry name" value="Putative DNA-binding domain"/>
    <property type="match status" value="2"/>
</dbReference>
<dbReference type="KEGG" id="vde:111250381"/>
<dbReference type="FunFam" id="3.30.930.10:FF:000032">
    <property type="entry name" value="Phenylalanine--tRNA ligase beta subunit"/>
    <property type="match status" value="1"/>
</dbReference>
<dbReference type="Gene3D" id="3.50.40.10">
    <property type="entry name" value="Phenylalanyl-trna Synthetase, Chain B, domain 3"/>
    <property type="match status" value="1"/>
</dbReference>
<dbReference type="GO" id="GO:0003723">
    <property type="term" value="F:RNA binding"/>
    <property type="evidence" value="ECO:0007669"/>
    <property type="project" value="InterPro"/>
</dbReference>
<evidence type="ECO:0000256" key="11">
    <source>
        <dbReference type="ARBA" id="ARBA00022840"/>
    </source>
</evidence>
<keyword evidence="10" id="KW-0547">Nucleotide-binding</keyword>